<keyword evidence="2" id="KW-1185">Reference proteome</keyword>
<protein>
    <submittedName>
        <fullName evidence="1">P22 phage major capsid protein family protein</fullName>
    </submittedName>
</protein>
<dbReference type="EMBL" id="JAVAJI010000027">
    <property type="protein sequence ID" value="MDP4545845.1"/>
    <property type="molecule type" value="Genomic_DNA"/>
</dbReference>
<dbReference type="RefSeq" id="WP_305936041.1">
    <property type="nucleotide sequence ID" value="NZ_JAVAJI010000027.1"/>
</dbReference>
<dbReference type="Pfam" id="PF11651">
    <property type="entry name" value="P22_CoatProtein"/>
    <property type="match status" value="1"/>
</dbReference>
<accession>A0ABT9HJ80</accession>
<dbReference type="InterPro" id="IPR024659">
    <property type="entry name" value="Phage_coat_Gp5"/>
</dbReference>
<organism evidence="1 2">
    <name type="scientific">Psychrobacter faecalis</name>
    <dbReference type="NCBI Taxonomy" id="180588"/>
    <lineage>
        <taxon>Bacteria</taxon>
        <taxon>Pseudomonadati</taxon>
        <taxon>Pseudomonadota</taxon>
        <taxon>Gammaproteobacteria</taxon>
        <taxon>Moraxellales</taxon>
        <taxon>Moraxellaceae</taxon>
        <taxon>Psychrobacter</taxon>
    </lineage>
</organism>
<dbReference type="Proteomes" id="UP001228171">
    <property type="component" value="Unassembled WGS sequence"/>
</dbReference>
<sequence>MAGKLTKQEIVAFDQVVEGFEEALVYTQAAKIYRFPDGRTALRGNDTVWRMMPKQAISQEGLNQTGNFETPSEMAAPVTVDRNRSVPFLIRAGENRDQSFMNEWGEAAKIELASKVNDALRREAAYYSSNVNIRSGAPTGFKDVATMKAMLDRQGVRGTGRQAFYSSTAMIDMSDNLASRQTLNGKTLTAYEEAYVNKIAGIAVHTDDSPIQLEASDVVGATVSGANQRHVPMATKKNNINGTETNVDNRSMLLNVAKTSGAFKAGDAFTIAGVYAVHHQNKNNTGDLKTFRVIDVVSDTQIEIIPAIVAPDAPLVTISELAYQNVSATPAAGAAITMMNKVTTDINTVFVKDALEIIPSTLGLSAEDGWFTTKATLSNGIEIAYSRQGDINDLSVKARYDITFGTAMLNPEMAGIQLFNQGA</sequence>
<comment type="caution">
    <text evidence="1">The sequence shown here is derived from an EMBL/GenBank/DDBJ whole genome shotgun (WGS) entry which is preliminary data.</text>
</comment>
<evidence type="ECO:0000313" key="1">
    <source>
        <dbReference type="EMBL" id="MDP4545845.1"/>
    </source>
</evidence>
<gene>
    <name evidence="1" type="ORF">Q8P09_12245</name>
</gene>
<dbReference type="Gene3D" id="2.40.30.240">
    <property type="match status" value="1"/>
</dbReference>
<reference evidence="1 2" key="1">
    <citation type="submission" date="2023-08" db="EMBL/GenBank/DDBJ databases">
        <authorList>
            <person name="Kumar R."/>
        </authorList>
    </citation>
    <scope>NUCLEOTIDE SEQUENCE [LARGE SCALE GENOMIC DNA]</scope>
    <source>
        <strain evidence="1 2">LUR13</strain>
    </source>
</reference>
<proteinExistence type="predicted"/>
<evidence type="ECO:0000313" key="2">
    <source>
        <dbReference type="Proteomes" id="UP001228171"/>
    </source>
</evidence>
<name>A0ABT9HJ80_9GAMM</name>